<dbReference type="GO" id="GO:0003677">
    <property type="term" value="F:DNA binding"/>
    <property type="evidence" value="ECO:0007669"/>
    <property type="project" value="UniProtKB-KW"/>
</dbReference>
<dbReference type="Proteomes" id="UP000642125">
    <property type="component" value="Unassembled WGS sequence"/>
</dbReference>
<dbReference type="SUPFAM" id="SSF52113">
    <property type="entry name" value="BRCT domain"/>
    <property type="match status" value="1"/>
</dbReference>
<keyword evidence="8" id="KW-1185">Reference proteome</keyword>
<dbReference type="InterPro" id="IPR036420">
    <property type="entry name" value="BRCT_dom_sf"/>
</dbReference>
<feature type="domain" description="Exonuclease" evidence="6">
    <location>
        <begin position="52"/>
        <end position="217"/>
    </location>
</feature>
<dbReference type="Pfam" id="PF23359">
    <property type="entry name" value="Lsr2_DNA-bd"/>
    <property type="match status" value="1"/>
</dbReference>
<dbReference type="Gene3D" id="3.40.50.10190">
    <property type="entry name" value="BRCT domain"/>
    <property type="match status" value="1"/>
</dbReference>
<evidence type="ECO:0000256" key="2">
    <source>
        <dbReference type="ARBA" id="ARBA00022801"/>
    </source>
</evidence>
<accession>A0A919P8D9</accession>
<evidence type="ECO:0000259" key="6">
    <source>
        <dbReference type="SMART" id="SM00479"/>
    </source>
</evidence>
<dbReference type="Pfam" id="PF00929">
    <property type="entry name" value="RNase_T"/>
    <property type="match status" value="1"/>
</dbReference>
<evidence type="ECO:0000256" key="3">
    <source>
        <dbReference type="ARBA" id="ARBA00022839"/>
    </source>
</evidence>
<dbReference type="SUPFAM" id="SSF158682">
    <property type="entry name" value="TerB-like"/>
    <property type="match status" value="1"/>
</dbReference>
<dbReference type="InterPro" id="IPR013520">
    <property type="entry name" value="Ribonucl_H"/>
</dbReference>
<dbReference type="InterPro" id="IPR036397">
    <property type="entry name" value="RNaseH_sf"/>
</dbReference>
<evidence type="ECO:0000256" key="4">
    <source>
        <dbReference type="ARBA" id="ARBA00023125"/>
    </source>
</evidence>
<gene>
    <name evidence="7" type="ORF">Cpa01nite_16360</name>
</gene>
<dbReference type="PANTHER" id="PTHR30231:SF4">
    <property type="entry name" value="PROTEIN NEN2"/>
    <property type="match status" value="1"/>
</dbReference>
<sequence>MGMWDWLRPRKRTSAPTAAQLLDRTRPPVPPAPAPAPAPAAPAPVAPAPRAVFAVLDVETTGLAAARDRVLELSVIRCDASGRPIDEWSSRFNPQGPVGATHIHGITAADVADAPLFAAEVAAVASRLSGLVLVAHNARFDLAFLRAEFARAGWAMPWAPALCTLEESRRHLPSLARRRLPDCCAAAGVRHQGAHSALGDARAAAGLLAAYLGARRGGTGLYDALVAEAAGVAWPERSSGTVLPVAPVGVVPEARRIREQPREHRRLVQLLDDLAVADVVPEGAPEGTASYVELLAEVLEDGVLTDDEVGALADVAQLWELPQDAVAIAHEAFLLALADKAVADARVTQAERAELYEVAELLGVERGRVLAALDAAAGRRDARQSEGLTPLPEGWAHGEPLRVGQSVVFTGCDEDVRTALEARAKAAGIRVSAKVSGRTAMLVTDGSFAGTKLADAQRLGTRIVGPGLFGVLLDHVQPAAARTVTATKHGRATSAAPAPAVERVVAARADVAPAVIREWARSQGIAVSDRGRLAADVVARYHDAQQAAPGR</sequence>
<evidence type="ECO:0000313" key="8">
    <source>
        <dbReference type="Proteomes" id="UP000642125"/>
    </source>
</evidence>
<dbReference type="AlphaFoldDB" id="A0A919P8D9"/>
<dbReference type="Gene3D" id="3.30.420.10">
    <property type="entry name" value="Ribonuclease H-like superfamily/Ribonuclease H"/>
    <property type="match status" value="1"/>
</dbReference>
<dbReference type="GO" id="GO:0005829">
    <property type="term" value="C:cytosol"/>
    <property type="evidence" value="ECO:0007669"/>
    <property type="project" value="TreeGrafter"/>
</dbReference>
<dbReference type="CDD" id="cd06127">
    <property type="entry name" value="DEDDh"/>
    <property type="match status" value="1"/>
</dbReference>
<proteinExistence type="predicted"/>
<keyword evidence="4" id="KW-0238">DNA-binding</keyword>
<dbReference type="Gene3D" id="4.10.320.10">
    <property type="entry name" value="E3-binding domain"/>
    <property type="match status" value="1"/>
</dbReference>
<reference evidence="7" key="1">
    <citation type="submission" date="2021-01" db="EMBL/GenBank/DDBJ databases">
        <title>Whole genome shotgun sequence of Cellulomonas pakistanensis NBRC 110800.</title>
        <authorList>
            <person name="Komaki H."/>
            <person name="Tamura T."/>
        </authorList>
    </citation>
    <scope>NUCLEOTIDE SEQUENCE</scope>
    <source>
        <strain evidence="7">NBRC 110800</strain>
    </source>
</reference>
<dbReference type="EMBL" id="BONO01000010">
    <property type="protein sequence ID" value="GIG36255.1"/>
    <property type="molecule type" value="Genomic_DNA"/>
</dbReference>
<protein>
    <recommendedName>
        <fullName evidence="6">Exonuclease domain-containing protein</fullName>
    </recommendedName>
</protein>
<keyword evidence="3" id="KW-0269">Exonuclease</keyword>
<comment type="caution">
    <text evidence="7">The sequence shown here is derived from an EMBL/GenBank/DDBJ whole genome shotgun (WGS) entry which is preliminary data.</text>
</comment>
<dbReference type="GO" id="GO:0016746">
    <property type="term" value="F:acyltransferase activity"/>
    <property type="evidence" value="ECO:0007669"/>
    <property type="project" value="InterPro"/>
</dbReference>
<feature type="compositionally biased region" description="Pro residues" evidence="5">
    <location>
        <begin position="27"/>
        <end position="43"/>
    </location>
</feature>
<dbReference type="RefSeq" id="WP_203668280.1">
    <property type="nucleotide sequence ID" value="NZ_BONO01000010.1"/>
</dbReference>
<dbReference type="FunFam" id="3.30.420.10:FF:000045">
    <property type="entry name" value="3'-5' exonuclease DinG"/>
    <property type="match status" value="1"/>
</dbReference>
<dbReference type="InterPro" id="IPR029024">
    <property type="entry name" value="TerB-like"/>
</dbReference>
<name>A0A919P8D9_9CELL</name>
<dbReference type="InterPro" id="IPR012337">
    <property type="entry name" value="RNaseH-like_sf"/>
</dbReference>
<dbReference type="GO" id="GO:0008408">
    <property type="term" value="F:3'-5' exonuclease activity"/>
    <property type="evidence" value="ECO:0007669"/>
    <property type="project" value="TreeGrafter"/>
</dbReference>
<feature type="region of interest" description="Disordered" evidence="5">
    <location>
        <begin position="1"/>
        <end position="43"/>
    </location>
</feature>
<evidence type="ECO:0000256" key="5">
    <source>
        <dbReference type="SAM" id="MobiDB-lite"/>
    </source>
</evidence>
<dbReference type="SMART" id="SM00479">
    <property type="entry name" value="EXOIII"/>
    <property type="match status" value="1"/>
</dbReference>
<keyword evidence="2" id="KW-0378">Hydrolase</keyword>
<keyword evidence="1" id="KW-0540">Nuclease</keyword>
<dbReference type="InterPro" id="IPR055370">
    <property type="entry name" value="Lsr2_DNA-bd"/>
</dbReference>
<dbReference type="SUPFAM" id="SSF53098">
    <property type="entry name" value="Ribonuclease H-like"/>
    <property type="match status" value="1"/>
</dbReference>
<evidence type="ECO:0000256" key="1">
    <source>
        <dbReference type="ARBA" id="ARBA00022722"/>
    </source>
</evidence>
<evidence type="ECO:0000313" key="7">
    <source>
        <dbReference type="EMBL" id="GIG36255.1"/>
    </source>
</evidence>
<dbReference type="PANTHER" id="PTHR30231">
    <property type="entry name" value="DNA POLYMERASE III SUBUNIT EPSILON"/>
    <property type="match status" value="1"/>
</dbReference>
<dbReference type="InterPro" id="IPR036625">
    <property type="entry name" value="E3-bd_dom_sf"/>
</dbReference>
<organism evidence="7 8">
    <name type="scientific">Cellulomonas pakistanensis</name>
    <dbReference type="NCBI Taxonomy" id="992287"/>
    <lineage>
        <taxon>Bacteria</taxon>
        <taxon>Bacillati</taxon>
        <taxon>Actinomycetota</taxon>
        <taxon>Actinomycetes</taxon>
        <taxon>Micrococcales</taxon>
        <taxon>Cellulomonadaceae</taxon>
        <taxon>Cellulomonas</taxon>
    </lineage>
</organism>